<dbReference type="Gene3D" id="3.30.450.20">
    <property type="entry name" value="PAS domain"/>
    <property type="match status" value="2"/>
</dbReference>
<dbReference type="PROSITE" id="PS50113">
    <property type="entry name" value="PAC"/>
    <property type="match status" value="1"/>
</dbReference>
<evidence type="ECO:0000259" key="8">
    <source>
        <dbReference type="PROSITE" id="PS50113"/>
    </source>
</evidence>
<dbReference type="PRINTS" id="PR00344">
    <property type="entry name" value="BCTRLSENSOR"/>
</dbReference>
<evidence type="ECO:0000256" key="1">
    <source>
        <dbReference type="ARBA" id="ARBA00000085"/>
    </source>
</evidence>
<feature type="modified residue" description="4-aspartylphosphate" evidence="5">
    <location>
        <position position="756"/>
    </location>
</feature>
<evidence type="ECO:0000259" key="7">
    <source>
        <dbReference type="PROSITE" id="PS50110"/>
    </source>
</evidence>
<keyword evidence="9" id="KW-0808">Transferase</keyword>
<evidence type="ECO:0000259" key="6">
    <source>
        <dbReference type="PROSITE" id="PS50109"/>
    </source>
</evidence>
<dbReference type="EC" id="2.7.13.3" evidence="2"/>
<dbReference type="AlphaFoldDB" id="A0A212JNA3"/>
<keyword evidence="9" id="KW-0418">Kinase</keyword>
<evidence type="ECO:0000256" key="2">
    <source>
        <dbReference type="ARBA" id="ARBA00012438"/>
    </source>
</evidence>
<dbReference type="InterPro" id="IPR036890">
    <property type="entry name" value="HATPase_C_sf"/>
</dbReference>
<dbReference type="SUPFAM" id="SSF55874">
    <property type="entry name" value="ATPase domain of HSP90 chaperone/DNA topoisomerase II/histidine kinase"/>
    <property type="match status" value="1"/>
</dbReference>
<feature type="domain" description="Histidine kinase" evidence="6">
    <location>
        <begin position="465"/>
        <end position="687"/>
    </location>
</feature>
<organism evidence="9">
    <name type="scientific">uncultured delta proteobacterium</name>
    <dbReference type="NCBI Taxonomy" id="34034"/>
    <lineage>
        <taxon>Bacteria</taxon>
        <taxon>Deltaproteobacteria</taxon>
        <taxon>environmental samples</taxon>
    </lineage>
</organism>
<dbReference type="SMART" id="SM00448">
    <property type="entry name" value="REC"/>
    <property type="match status" value="1"/>
</dbReference>
<dbReference type="CDD" id="cd16922">
    <property type="entry name" value="HATPase_EvgS-ArcB-TorS-like"/>
    <property type="match status" value="1"/>
</dbReference>
<dbReference type="PROSITE" id="PS50109">
    <property type="entry name" value="HIS_KIN"/>
    <property type="match status" value="1"/>
</dbReference>
<feature type="domain" description="PAC" evidence="8">
    <location>
        <begin position="96"/>
        <end position="148"/>
    </location>
</feature>
<dbReference type="InterPro" id="IPR003661">
    <property type="entry name" value="HisK_dim/P_dom"/>
</dbReference>
<dbReference type="SMART" id="SM00387">
    <property type="entry name" value="HATPase_c"/>
    <property type="match status" value="1"/>
</dbReference>
<dbReference type="GO" id="GO:0000155">
    <property type="term" value="F:phosphorelay sensor kinase activity"/>
    <property type="evidence" value="ECO:0007669"/>
    <property type="project" value="InterPro"/>
</dbReference>
<dbReference type="Gene3D" id="3.30.565.10">
    <property type="entry name" value="Histidine kinase-like ATPase, C-terminal domain"/>
    <property type="match status" value="1"/>
</dbReference>
<dbReference type="InterPro" id="IPR000700">
    <property type="entry name" value="PAS-assoc_C"/>
</dbReference>
<dbReference type="SUPFAM" id="SSF52172">
    <property type="entry name" value="CheY-like"/>
    <property type="match status" value="1"/>
</dbReference>
<dbReference type="InterPro" id="IPR005467">
    <property type="entry name" value="His_kinase_dom"/>
</dbReference>
<dbReference type="InterPro" id="IPR035965">
    <property type="entry name" value="PAS-like_dom_sf"/>
</dbReference>
<dbReference type="FunFam" id="3.30.565.10:FF:000010">
    <property type="entry name" value="Sensor histidine kinase RcsC"/>
    <property type="match status" value="1"/>
</dbReference>
<dbReference type="InterPro" id="IPR001789">
    <property type="entry name" value="Sig_transdc_resp-reg_receiver"/>
</dbReference>
<dbReference type="Pfam" id="PF00512">
    <property type="entry name" value="HisKA"/>
    <property type="match status" value="1"/>
</dbReference>
<dbReference type="InterPro" id="IPR036097">
    <property type="entry name" value="HisK_dim/P_sf"/>
</dbReference>
<name>A0A212JNA3_9DELT</name>
<accession>A0A212JNA3</accession>
<sequence>MRTAKPRRHPVPSLDMQAFFASDSPCRSVPGLAFWELDLASRQVSYAPDWDVSLGLKAGPQPGADLEWWWQRVYEKDKAAFRKACVDCAAGNRPVFEITLRILRMDAKTAWLQVKGKALLNASGFATRIAGYVSDVTNLRADQHFLPHMDDDAETYRAMLENSPDMIVRFDRNFLPLYANRATSRYLNINTPSLGPGLYDEVGIAWESRVFLRRCIVSVFADGGIIKETVSVHSAVRGQVTAEFYFGPEFAPDGTVRTVICQVRDRSAQTRMEQALRLNEERLDALYRLTQMQEAPEREIIGFVLEQIALLTRSRHSYLFFPGAGKGGRGRIHWSQSMQDLVGAAALPTDTMPHECCGREHGFHGEVTAPCFVNISDEEGGHEVFGVLTVKRYILLPVFEDNRVVCIASVCNKDKDYDEADLRQMQLFINGVWLVLRRTRSVHDLKTAKEAAEEASRVKSQFLANVSHELRTPLNGMLGMLQLLQLSPLSEEQRGYAQAAGLSGETLLRIISDILDYSRMESGKMDLAAAPFDLRATLLSTMALFAAEADRKGLDVAVRLDDNLPRALLGDDARVRQIVFNLVGNALKFTEAGGIALECSLLGHTAKGKAWVYFAVRDTGIGIPAHAHGAVFDAFTQLDTSRTRKYPGTGLGLGIVKRLVRMMGGTLALDSEVGEGTAVHCVLPFERAGDLQARRRGPAGHSDESLDILVAEDDPVSRFAVQSFLRRTKHRVVCVTDGMQALEALRLHPFDCLFTDIQMPFMDGLELVRRIRQGASADVTPGPAAVAAVAAVIPGVGPDVDPERLAAVPRDLQVTALTAHAMTGDKELFLDMGMDMYLSKPIDMEELHAVLARMAKRSPPGP</sequence>
<dbReference type="PANTHER" id="PTHR45339:SF1">
    <property type="entry name" value="HYBRID SIGNAL TRANSDUCTION HISTIDINE KINASE J"/>
    <property type="match status" value="1"/>
</dbReference>
<dbReference type="Pfam" id="PF02518">
    <property type="entry name" value="HATPase_c"/>
    <property type="match status" value="1"/>
</dbReference>
<keyword evidence="4" id="KW-0902">Two-component regulatory system</keyword>
<reference evidence="9" key="1">
    <citation type="submission" date="2016-04" db="EMBL/GenBank/DDBJ databases">
        <authorList>
            <person name="Evans L.H."/>
            <person name="Alamgir A."/>
            <person name="Owens N."/>
            <person name="Weber N.D."/>
            <person name="Virtaneva K."/>
            <person name="Barbian K."/>
            <person name="Babar A."/>
            <person name="Rosenke K."/>
        </authorList>
    </citation>
    <scope>NUCLEOTIDE SEQUENCE</scope>
    <source>
        <strain evidence="9">86</strain>
    </source>
</reference>
<dbReference type="PROSITE" id="PS50110">
    <property type="entry name" value="RESPONSE_REGULATORY"/>
    <property type="match status" value="1"/>
</dbReference>
<dbReference type="Pfam" id="PF00072">
    <property type="entry name" value="Response_reg"/>
    <property type="match status" value="1"/>
</dbReference>
<comment type="catalytic activity">
    <reaction evidence="1">
        <text>ATP + protein L-histidine = ADP + protein N-phospho-L-histidine.</text>
        <dbReference type="EC" id="2.7.13.3"/>
    </reaction>
</comment>
<gene>
    <name evidence="9" type="ORF">KL86DPRO_11859</name>
</gene>
<dbReference type="SUPFAM" id="SSF47384">
    <property type="entry name" value="Homodimeric domain of signal transducing histidine kinase"/>
    <property type="match status" value="1"/>
</dbReference>
<dbReference type="CDD" id="cd17546">
    <property type="entry name" value="REC_hyHK_CKI1_RcsC-like"/>
    <property type="match status" value="1"/>
</dbReference>
<dbReference type="SMART" id="SM00388">
    <property type="entry name" value="HisKA"/>
    <property type="match status" value="1"/>
</dbReference>
<feature type="domain" description="Response regulatory" evidence="7">
    <location>
        <begin position="707"/>
        <end position="855"/>
    </location>
</feature>
<keyword evidence="3 5" id="KW-0597">Phosphoprotein</keyword>
<dbReference type="EMBL" id="FLUQ01000001">
    <property type="protein sequence ID" value="SBW00882.1"/>
    <property type="molecule type" value="Genomic_DNA"/>
</dbReference>
<dbReference type="InterPro" id="IPR004358">
    <property type="entry name" value="Sig_transdc_His_kin-like_C"/>
</dbReference>
<dbReference type="CDD" id="cd00082">
    <property type="entry name" value="HisKA"/>
    <property type="match status" value="1"/>
</dbReference>
<protein>
    <recommendedName>
        <fullName evidence="2">histidine kinase</fullName>
        <ecNumber evidence="2">2.7.13.3</ecNumber>
    </recommendedName>
</protein>
<evidence type="ECO:0000256" key="5">
    <source>
        <dbReference type="PROSITE-ProRule" id="PRU00169"/>
    </source>
</evidence>
<evidence type="ECO:0000256" key="4">
    <source>
        <dbReference type="ARBA" id="ARBA00023012"/>
    </source>
</evidence>
<dbReference type="SUPFAM" id="SSF55785">
    <property type="entry name" value="PYP-like sensor domain (PAS domain)"/>
    <property type="match status" value="2"/>
</dbReference>
<evidence type="ECO:0000313" key="9">
    <source>
        <dbReference type="EMBL" id="SBW00882.1"/>
    </source>
</evidence>
<dbReference type="InterPro" id="IPR011006">
    <property type="entry name" value="CheY-like_superfamily"/>
</dbReference>
<proteinExistence type="predicted"/>
<dbReference type="Gene3D" id="1.10.287.130">
    <property type="match status" value="1"/>
</dbReference>
<evidence type="ECO:0000256" key="3">
    <source>
        <dbReference type="ARBA" id="ARBA00022553"/>
    </source>
</evidence>
<dbReference type="PANTHER" id="PTHR45339">
    <property type="entry name" value="HYBRID SIGNAL TRANSDUCTION HISTIDINE KINASE J"/>
    <property type="match status" value="1"/>
</dbReference>
<dbReference type="InterPro" id="IPR003594">
    <property type="entry name" value="HATPase_dom"/>
</dbReference>
<dbReference type="Gene3D" id="3.40.50.2300">
    <property type="match status" value="1"/>
</dbReference>